<keyword evidence="3 8" id="KW-0813">Transport</keyword>
<dbReference type="EMBL" id="CP022535">
    <property type="protein sequence ID" value="ASP27896.1"/>
    <property type="molecule type" value="Genomic_DNA"/>
</dbReference>
<feature type="transmembrane region" description="Helical" evidence="8">
    <location>
        <begin position="156"/>
        <end position="173"/>
    </location>
</feature>
<feature type="coiled-coil region" evidence="9">
    <location>
        <begin position="9"/>
        <end position="36"/>
    </location>
</feature>
<protein>
    <submittedName>
        <fullName evidence="11">Spermidine/putrescine ABC transporter permease</fullName>
    </submittedName>
</protein>
<feature type="transmembrane region" description="Helical" evidence="8">
    <location>
        <begin position="115"/>
        <end position="144"/>
    </location>
</feature>
<dbReference type="NCBIfam" id="NF043074">
    <property type="entry name" value="MMSYN1_0196"/>
    <property type="match status" value="1"/>
</dbReference>
<keyword evidence="9" id="KW-0175">Coiled coil</keyword>
<keyword evidence="4" id="KW-1003">Cell membrane</keyword>
<dbReference type="Gene3D" id="1.10.3720.10">
    <property type="entry name" value="MetI-like"/>
    <property type="match status" value="1"/>
</dbReference>
<evidence type="ECO:0000313" key="11">
    <source>
        <dbReference type="EMBL" id="ASP27896.1"/>
    </source>
</evidence>
<evidence type="ECO:0000256" key="8">
    <source>
        <dbReference type="RuleBase" id="RU363032"/>
    </source>
</evidence>
<name>A0A222EN05_9MOLU</name>
<dbReference type="CDD" id="cd06261">
    <property type="entry name" value="TM_PBP2"/>
    <property type="match status" value="1"/>
</dbReference>
<proteinExistence type="inferred from homology"/>
<dbReference type="Proteomes" id="UP000203229">
    <property type="component" value="Chromosome"/>
</dbReference>
<dbReference type="PANTHER" id="PTHR42929:SF1">
    <property type="entry name" value="INNER MEMBRANE ABC TRANSPORTER PERMEASE PROTEIN YDCU-RELATED"/>
    <property type="match status" value="1"/>
</dbReference>
<dbReference type="RefSeq" id="WP_094048149.1">
    <property type="nucleotide sequence ID" value="NZ_CP022535.1"/>
</dbReference>
<dbReference type="GO" id="GO:0055085">
    <property type="term" value="P:transmembrane transport"/>
    <property type="evidence" value="ECO:0007669"/>
    <property type="project" value="InterPro"/>
</dbReference>
<dbReference type="SUPFAM" id="SSF161098">
    <property type="entry name" value="MetI-like"/>
    <property type="match status" value="1"/>
</dbReference>
<dbReference type="InterPro" id="IPR050024">
    <property type="entry name" value="MMSYN1_0196-like"/>
</dbReference>
<dbReference type="PROSITE" id="PS50928">
    <property type="entry name" value="ABC_TM1"/>
    <property type="match status" value="1"/>
</dbReference>
<dbReference type="KEGG" id="scou:SCORR_v1c01210"/>
<feature type="domain" description="ABC transmembrane type-1" evidence="10">
    <location>
        <begin position="119"/>
        <end position="311"/>
    </location>
</feature>
<keyword evidence="7 8" id="KW-0472">Membrane</keyword>
<feature type="transmembrane region" description="Helical" evidence="8">
    <location>
        <begin position="62"/>
        <end position="90"/>
    </location>
</feature>
<organism evidence="11 12">
    <name type="scientific">Spiroplasma corruscae</name>
    <dbReference type="NCBI Taxonomy" id="216934"/>
    <lineage>
        <taxon>Bacteria</taxon>
        <taxon>Bacillati</taxon>
        <taxon>Mycoplasmatota</taxon>
        <taxon>Mollicutes</taxon>
        <taxon>Entomoplasmatales</taxon>
        <taxon>Spiroplasmataceae</taxon>
        <taxon>Spiroplasma</taxon>
    </lineage>
</organism>
<feature type="transmembrane region" description="Helical" evidence="8">
    <location>
        <begin position="242"/>
        <end position="265"/>
    </location>
</feature>
<evidence type="ECO:0000256" key="5">
    <source>
        <dbReference type="ARBA" id="ARBA00022692"/>
    </source>
</evidence>
<keyword evidence="6 8" id="KW-1133">Transmembrane helix</keyword>
<comment type="similarity">
    <text evidence="2">Belongs to the binding-protein-dependent transport system permease family. CysTW subfamily.</text>
</comment>
<evidence type="ECO:0000256" key="4">
    <source>
        <dbReference type="ARBA" id="ARBA00022475"/>
    </source>
</evidence>
<evidence type="ECO:0000256" key="9">
    <source>
        <dbReference type="SAM" id="Coils"/>
    </source>
</evidence>
<gene>
    <name evidence="11" type="primary">potB</name>
    <name evidence="11" type="ORF">SCORR_v1c01210</name>
</gene>
<sequence>MNNNLTSNDTSIKNQNLELENELNEIENIEMEYSNKEPESTKRSLKDKIGNFKIVQSMKKKVWPVLLPFIVVMSILVILPLVGIIIFSIVDPTGDSVKFSFSLRNFIQLITTESIMIVLGLSLLYAFVAAILTVMMAYPIALIMSQLKNKLLAKNMWVLATLPIWISMILKVLGLRSVFMIISVSSVGTPFAIVIGMIYMFLPFAIAPIYNGLENQDSIYYYAALDLKASKLKAFFHTTFRASLPGVFAGFTLVIVQAATSLLVVRYMGDGKINLITNIIENYFFRGTDFGYGATIAVVLAVLLLLIMGIMKLISNKFEVRGSKKWKSSSNPVIS</sequence>
<dbReference type="AlphaFoldDB" id="A0A222EN05"/>
<evidence type="ECO:0000256" key="3">
    <source>
        <dbReference type="ARBA" id="ARBA00022448"/>
    </source>
</evidence>
<feature type="transmembrane region" description="Helical" evidence="8">
    <location>
        <begin position="290"/>
        <end position="314"/>
    </location>
</feature>
<feature type="transmembrane region" description="Helical" evidence="8">
    <location>
        <begin position="179"/>
        <end position="202"/>
    </location>
</feature>
<dbReference type="PANTHER" id="PTHR42929">
    <property type="entry name" value="INNER MEMBRANE ABC TRANSPORTER PERMEASE PROTEIN YDCU-RELATED-RELATED"/>
    <property type="match status" value="1"/>
</dbReference>
<keyword evidence="12" id="KW-1185">Reference proteome</keyword>
<evidence type="ECO:0000313" key="12">
    <source>
        <dbReference type="Proteomes" id="UP000203229"/>
    </source>
</evidence>
<dbReference type="InterPro" id="IPR035906">
    <property type="entry name" value="MetI-like_sf"/>
</dbReference>
<keyword evidence="5 8" id="KW-0812">Transmembrane</keyword>
<evidence type="ECO:0000256" key="2">
    <source>
        <dbReference type="ARBA" id="ARBA00007069"/>
    </source>
</evidence>
<dbReference type="GO" id="GO:0005886">
    <property type="term" value="C:plasma membrane"/>
    <property type="evidence" value="ECO:0007669"/>
    <property type="project" value="UniProtKB-SubCell"/>
</dbReference>
<evidence type="ECO:0000256" key="1">
    <source>
        <dbReference type="ARBA" id="ARBA00004651"/>
    </source>
</evidence>
<reference evidence="11 12" key="1">
    <citation type="submission" date="2017-07" db="EMBL/GenBank/DDBJ databases">
        <title>Complete genome sequence of Spiroplasma corruscae EC-1 (DSM 19793).</title>
        <authorList>
            <person name="Tsai Y.-M."/>
            <person name="Lo W.-S."/>
            <person name="Kuo C.-H."/>
        </authorList>
    </citation>
    <scope>NUCLEOTIDE SEQUENCE [LARGE SCALE GENOMIC DNA]</scope>
    <source>
        <strain evidence="11 12">EC-1</strain>
    </source>
</reference>
<evidence type="ECO:0000256" key="7">
    <source>
        <dbReference type="ARBA" id="ARBA00023136"/>
    </source>
</evidence>
<dbReference type="Pfam" id="PF00528">
    <property type="entry name" value="BPD_transp_1"/>
    <property type="match status" value="1"/>
</dbReference>
<comment type="subcellular location">
    <subcellularLocation>
        <location evidence="1 8">Cell membrane</location>
        <topology evidence="1 8">Multi-pass membrane protein</topology>
    </subcellularLocation>
</comment>
<dbReference type="OrthoDB" id="9807047at2"/>
<evidence type="ECO:0000256" key="6">
    <source>
        <dbReference type="ARBA" id="ARBA00022989"/>
    </source>
</evidence>
<accession>A0A222EN05</accession>
<dbReference type="InterPro" id="IPR000515">
    <property type="entry name" value="MetI-like"/>
</dbReference>
<evidence type="ECO:0000259" key="10">
    <source>
        <dbReference type="PROSITE" id="PS50928"/>
    </source>
</evidence>